<protein>
    <recommendedName>
        <fullName evidence="9">Polyamine aminopropyltransferase</fullName>
    </recommendedName>
    <alternativeName>
        <fullName evidence="9">Putrescine aminopropyltransferase</fullName>
        <shortName evidence="9">PAPT</shortName>
    </alternativeName>
    <alternativeName>
        <fullName evidence="9">Spermidine synthase</fullName>
        <shortName evidence="9">SPDS</shortName>
        <shortName evidence="9">SPDSY</shortName>
        <ecNumber evidence="9">2.5.1.16</ecNumber>
    </alternativeName>
</protein>
<feature type="transmembrane region" description="Helical" evidence="9">
    <location>
        <begin position="195"/>
        <end position="215"/>
    </location>
</feature>
<dbReference type="PANTHER" id="PTHR43317">
    <property type="entry name" value="THERMOSPERMINE SYNTHASE ACAULIS5"/>
    <property type="match status" value="1"/>
</dbReference>
<dbReference type="InterPro" id="IPR029063">
    <property type="entry name" value="SAM-dependent_MTases_sf"/>
</dbReference>
<feature type="transmembrane region" description="Helical" evidence="9">
    <location>
        <begin position="67"/>
        <end position="89"/>
    </location>
</feature>
<evidence type="ECO:0000256" key="10">
    <source>
        <dbReference type="PROSITE-ProRule" id="PRU00354"/>
    </source>
</evidence>
<keyword evidence="2 9" id="KW-1003">Cell membrane</keyword>
<keyword evidence="3 9" id="KW-0808">Transferase</keyword>
<evidence type="ECO:0000256" key="2">
    <source>
        <dbReference type="ARBA" id="ARBA00022475"/>
    </source>
</evidence>
<dbReference type="InterPro" id="IPR030373">
    <property type="entry name" value="PABS_CS"/>
</dbReference>
<comment type="caution">
    <text evidence="12">The sequence shown here is derived from an EMBL/GenBank/DDBJ whole genome shotgun (WGS) entry which is preliminary data.</text>
</comment>
<evidence type="ECO:0000256" key="6">
    <source>
        <dbReference type="ARBA" id="ARBA00023066"/>
    </source>
</evidence>
<feature type="domain" description="PABS" evidence="11">
    <location>
        <begin position="204"/>
        <end position="439"/>
    </location>
</feature>
<keyword evidence="4 9" id="KW-0812">Transmembrane</keyword>
<dbReference type="InterPro" id="IPR001045">
    <property type="entry name" value="Spermi_synthase"/>
</dbReference>
<dbReference type="Proteomes" id="UP000298277">
    <property type="component" value="Unassembled WGS sequence"/>
</dbReference>
<evidence type="ECO:0000256" key="5">
    <source>
        <dbReference type="ARBA" id="ARBA00022989"/>
    </source>
</evidence>
<feature type="active site" description="Proton acceptor" evidence="9 10">
    <location>
        <position position="360"/>
    </location>
</feature>
<dbReference type="RefSeq" id="WP_135594528.1">
    <property type="nucleotide sequence ID" value="NZ_RQEZ01000110.1"/>
</dbReference>
<accession>A0A5F1YB50</accession>
<dbReference type="PROSITE" id="PS01330">
    <property type="entry name" value="PABS_1"/>
    <property type="match status" value="1"/>
</dbReference>
<evidence type="ECO:0000313" key="12">
    <source>
        <dbReference type="EMBL" id="TGK33342.1"/>
    </source>
</evidence>
<feature type="transmembrane region" description="Helical" evidence="9">
    <location>
        <begin position="7"/>
        <end position="31"/>
    </location>
</feature>
<dbReference type="NCBIfam" id="NF002956">
    <property type="entry name" value="PRK03612.1"/>
    <property type="match status" value="1"/>
</dbReference>
<feature type="binding site" evidence="9">
    <location>
        <position position="264"/>
    </location>
    <ligand>
        <name>spermidine</name>
        <dbReference type="ChEBI" id="CHEBI:57834"/>
    </ligand>
</feature>
<dbReference type="InterPro" id="IPR030374">
    <property type="entry name" value="PABS"/>
</dbReference>
<dbReference type="AlphaFoldDB" id="A0A5F1YB50"/>
<evidence type="ECO:0000256" key="4">
    <source>
        <dbReference type="ARBA" id="ARBA00022692"/>
    </source>
</evidence>
<dbReference type="EC" id="2.5.1.16" evidence="9"/>
<evidence type="ECO:0000256" key="8">
    <source>
        <dbReference type="ARBA" id="ARBA00023136"/>
    </source>
</evidence>
<comment type="pathway">
    <text evidence="9">Amine and polyamine biosynthesis; spermidine biosynthesis; spermidine from putrescine: step 1/1.</text>
</comment>
<feature type="transmembrane region" description="Helical" evidence="9">
    <location>
        <begin position="37"/>
        <end position="55"/>
    </location>
</feature>
<dbReference type="PANTHER" id="PTHR43317:SF1">
    <property type="entry name" value="THERMOSPERMINE SYNTHASE ACAULIS5"/>
    <property type="match status" value="1"/>
</dbReference>
<evidence type="ECO:0000256" key="7">
    <source>
        <dbReference type="ARBA" id="ARBA00023115"/>
    </source>
</evidence>
<dbReference type="PROSITE" id="PS51006">
    <property type="entry name" value="PABS_2"/>
    <property type="match status" value="1"/>
</dbReference>
<evidence type="ECO:0000256" key="9">
    <source>
        <dbReference type="HAMAP-Rule" id="MF_00198"/>
    </source>
</evidence>
<organism evidence="12 13">
    <name type="scientific">Leptospira gomenensis</name>
    <dbReference type="NCBI Taxonomy" id="2484974"/>
    <lineage>
        <taxon>Bacteria</taxon>
        <taxon>Pseudomonadati</taxon>
        <taxon>Spirochaetota</taxon>
        <taxon>Spirochaetia</taxon>
        <taxon>Leptospirales</taxon>
        <taxon>Leptospiraceae</taxon>
        <taxon>Leptospira</taxon>
    </lineage>
</organism>
<feature type="binding site" evidence="9">
    <location>
        <begin position="342"/>
        <end position="343"/>
    </location>
    <ligand>
        <name>S-methyl-5'-thioadenosine</name>
        <dbReference type="ChEBI" id="CHEBI:17509"/>
    </ligand>
</feature>
<evidence type="ECO:0000259" key="11">
    <source>
        <dbReference type="PROSITE" id="PS51006"/>
    </source>
</evidence>
<comment type="function">
    <text evidence="9">Catalyzes the irreversible transfer of a propylamine group from the amino donor S-adenosylmethioninamine (decarboxy-AdoMet) to putrescine (1,4-diaminobutane) to yield spermidine.</text>
</comment>
<keyword evidence="7 9" id="KW-0620">Polyamine biosynthesis</keyword>
<feature type="transmembrane region" description="Helical" evidence="9">
    <location>
        <begin position="95"/>
        <end position="118"/>
    </location>
</feature>
<feature type="binding site" evidence="9">
    <location>
        <position position="234"/>
    </location>
    <ligand>
        <name>S-methyl-5'-thioadenosine</name>
        <dbReference type="ChEBI" id="CHEBI:17509"/>
    </ligand>
</feature>
<keyword evidence="8 9" id="KW-0472">Membrane</keyword>
<evidence type="ECO:0000313" key="13">
    <source>
        <dbReference type="Proteomes" id="UP000298277"/>
    </source>
</evidence>
<comment type="catalytic activity">
    <reaction evidence="9">
        <text>S-adenosyl 3-(methylsulfanyl)propylamine + putrescine = S-methyl-5'-thioadenosine + spermidine + H(+)</text>
        <dbReference type="Rhea" id="RHEA:12721"/>
        <dbReference type="ChEBI" id="CHEBI:15378"/>
        <dbReference type="ChEBI" id="CHEBI:17509"/>
        <dbReference type="ChEBI" id="CHEBI:57443"/>
        <dbReference type="ChEBI" id="CHEBI:57834"/>
        <dbReference type="ChEBI" id="CHEBI:326268"/>
        <dbReference type="EC" id="2.5.1.16"/>
    </reaction>
</comment>
<feature type="transmembrane region" description="Helical" evidence="9">
    <location>
        <begin position="164"/>
        <end position="183"/>
    </location>
</feature>
<dbReference type="FunFam" id="3.40.50.150:FF:000088">
    <property type="entry name" value="Polyamine aminopropyltransferase"/>
    <property type="match status" value="1"/>
</dbReference>
<evidence type="ECO:0000256" key="1">
    <source>
        <dbReference type="ARBA" id="ARBA00007867"/>
    </source>
</evidence>
<dbReference type="SUPFAM" id="SSF53335">
    <property type="entry name" value="S-adenosyl-L-methionine-dependent methyltransferases"/>
    <property type="match status" value="1"/>
</dbReference>
<feature type="binding site" evidence="9">
    <location>
        <position position="308"/>
    </location>
    <ligand>
        <name>S-methyl-5'-thioadenosine</name>
        <dbReference type="ChEBI" id="CHEBI:17509"/>
    </ligand>
</feature>
<keyword evidence="6 9" id="KW-0745">Spermidine biosynthesis</keyword>
<name>A0A5F1YB50_9LEPT</name>
<proteinExistence type="inferred from homology"/>
<dbReference type="Gene3D" id="3.40.50.150">
    <property type="entry name" value="Vaccinia Virus protein VP39"/>
    <property type="match status" value="1"/>
</dbReference>
<comment type="caution">
    <text evidence="9">Lacks conserved residue(s) required for the propagation of feature annotation.</text>
</comment>
<dbReference type="GO" id="GO:0010487">
    <property type="term" value="F:thermospermine synthase activity"/>
    <property type="evidence" value="ECO:0007669"/>
    <property type="project" value="UniProtKB-ARBA"/>
</dbReference>
<dbReference type="GO" id="GO:0008295">
    <property type="term" value="P:spermidine biosynthetic process"/>
    <property type="evidence" value="ECO:0007669"/>
    <property type="project" value="UniProtKB-UniRule"/>
</dbReference>
<dbReference type="OrthoDB" id="9793120at2"/>
<dbReference type="GO" id="GO:0004766">
    <property type="term" value="F:spermidine synthase activity"/>
    <property type="evidence" value="ECO:0007669"/>
    <property type="project" value="UniProtKB-UniRule"/>
</dbReference>
<dbReference type="CDD" id="cd02440">
    <property type="entry name" value="AdoMet_MTases"/>
    <property type="match status" value="1"/>
</dbReference>
<keyword evidence="13" id="KW-1185">Reference proteome</keyword>
<dbReference type="GO" id="GO:0005886">
    <property type="term" value="C:plasma membrane"/>
    <property type="evidence" value="ECO:0007669"/>
    <property type="project" value="UniProtKB-SubCell"/>
</dbReference>
<comment type="subcellular location">
    <subcellularLocation>
        <location evidence="9">Cell membrane</location>
        <topology evidence="9">Multi-pass membrane protein</topology>
    </subcellularLocation>
</comment>
<sequence length="498" mass="56532">MQTALYISVLIISSCGLVYELLAGTVASYLLGETVTQFSLIIGTYLFSMGVGSWLSKFLEKDLIPKFLEIELAIGLTGGFSSSILYLSFGHIRFFQVPLFLIVVLIGILVGLEIPILLRILKKELQFKELVSRVLSLDYVGALLASISFPIFFAPKLGLVRTGFVFGILNVGVALWGTWALPLKFSRMLLLRTQAVIVLTLLVIGFSFSDLITYYSEESLYTDEIILSKQSQFQRIIVTRWKNEIRLFLNGHLQFSSRDEYRYHETLVHPALLAHPRPKRILVLGGGDGLAVREILKHESVESVTLVDLDPAITDLFSNHGVLNGLNGKSLKNPKVEVINGDAFVWLENEERIFDVVIIDFPDPSNFSLGKLYTTAFFQVLKRRMNETSVLEIQSTSPLFARSSFWCIERTISSVGFHTLPLHVYVPSFGEWGFVLAGQKPIRMKREFPDDLKFINEDELESIRTFPQDMSKVPVEINRLDNQALVRYYDREWNRILD</sequence>
<dbReference type="UniPathway" id="UPA00248">
    <property type="reaction ID" value="UER00314"/>
</dbReference>
<feature type="binding site" evidence="9">
    <location>
        <position position="288"/>
    </location>
    <ligand>
        <name>spermidine</name>
        <dbReference type="ChEBI" id="CHEBI:57834"/>
    </ligand>
</feature>
<evidence type="ECO:0000256" key="3">
    <source>
        <dbReference type="ARBA" id="ARBA00022679"/>
    </source>
</evidence>
<gene>
    <name evidence="9" type="primary">speE</name>
    <name evidence="12" type="ORF">EHQ17_11155</name>
</gene>
<dbReference type="Pfam" id="PF01564">
    <property type="entry name" value="Spermine_synth"/>
    <property type="match status" value="1"/>
</dbReference>
<dbReference type="EMBL" id="RQFA01000046">
    <property type="protein sequence ID" value="TGK33342.1"/>
    <property type="molecule type" value="Genomic_DNA"/>
</dbReference>
<keyword evidence="5 9" id="KW-1133">Transmembrane helix</keyword>
<dbReference type="HAMAP" id="MF_00198">
    <property type="entry name" value="Spermidine_synth"/>
    <property type="match status" value="1"/>
</dbReference>
<feature type="transmembrane region" description="Helical" evidence="9">
    <location>
        <begin position="130"/>
        <end position="152"/>
    </location>
</feature>
<comment type="subunit">
    <text evidence="9">Homodimer or homotetramer.</text>
</comment>
<reference evidence="12" key="1">
    <citation type="journal article" date="2019" name="PLoS Negl. Trop. Dis.">
        <title>Revisiting the worldwide diversity of Leptospira species in the environment.</title>
        <authorList>
            <person name="Vincent A.T."/>
            <person name="Schiettekatte O."/>
            <person name="Bourhy P."/>
            <person name="Veyrier F.J."/>
            <person name="Picardeau M."/>
        </authorList>
    </citation>
    <scope>NUCLEOTIDE SEQUENCE [LARGE SCALE GENOMIC DNA]</scope>
    <source>
        <strain evidence="12">201800299</strain>
    </source>
</reference>
<comment type="similarity">
    <text evidence="1 9">Belongs to the spermidine/spermine synthase family.</text>
</comment>